<keyword evidence="1" id="KW-0805">Transcription regulation</keyword>
<gene>
    <name evidence="4" type="ORF">DOK76_01340</name>
</gene>
<feature type="domain" description="Mga helix-turn-helix" evidence="3">
    <location>
        <begin position="73"/>
        <end position="157"/>
    </location>
</feature>
<evidence type="ECO:0000313" key="5">
    <source>
        <dbReference type="Proteomes" id="UP000664857"/>
    </source>
</evidence>
<evidence type="ECO:0000259" key="3">
    <source>
        <dbReference type="Pfam" id="PF05043"/>
    </source>
</evidence>
<dbReference type="Gene3D" id="1.10.10.10">
    <property type="entry name" value="Winged helix-like DNA-binding domain superfamily/Winged helix DNA-binding domain"/>
    <property type="match status" value="1"/>
</dbReference>
<keyword evidence="5" id="KW-1185">Reference proteome</keyword>
<dbReference type="InterPro" id="IPR050661">
    <property type="entry name" value="BglG_antiterminators"/>
</dbReference>
<dbReference type="PANTHER" id="PTHR30185">
    <property type="entry name" value="CRYPTIC BETA-GLUCOSIDE BGL OPERON ANTITERMINATOR"/>
    <property type="match status" value="1"/>
</dbReference>
<dbReference type="EMBL" id="JAFLVX010000004">
    <property type="protein sequence ID" value="MBO0475693.1"/>
    <property type="molecule type" value="Genomic_DNA"/>
</dbReference>
<evidence type="ECO:0000313" key="4">
    <source>
        <dbReference type="EMBL" id="MBO0475693.1"/>
    </source>
</evidence>
<dbReference type="InterPro" id="IPR007737">
    <property type="entry name" value="Mga_HTH"/>
</dbReference>
<dbReference type="Pfam" id="PF05043">
    <property type="entry name" value="Mga"/>
    <property type="match status" value="1"/>
</dbReference>
<dbReference type="PANTHER" id="PTHR30185:SF18">
    <property type="entry name" value="TRANSCRIPTIONAL REGULATOR MTLR"/>
    <property type="match status" value="1"/>
</dbReference>
<protein>
    <submittedName>
        <fullName evidence="4">Helix-turn-helix domain-containing protein</fullName>
    </submittedName>
</protein>
<comment type="caution">
    <text evidence="4">The sequence shown here is derived from an EMBL/GenBank/DDBJ whole genome shotgun (WGS) entry which is preliminary data.</text>
</comment>
<dbReference type="RefSeq" id="WP_206964417.1">
    <property type="nucleotide sequence ID" value="NZ_JAFLVX010000004.1"/>
</dbReference>
<sequence length="497" mass="58366">MRELLGEKDKRRLCLFETIALFPGITIDELASKLNLSTIQVQTDIGFYHGELDPVKIVVQKNKECYLDIPSEASIKLVYRFLLKNNLNFRVLESVFLNKYESYEQLAKELFISQATLKRALTMINQELKPYEMKIKSRPLGIYGKEENIRGFYSFYFQECYPDLMYSFDPAAIKIAESLIDTFIQEFSNDKNNFASRNRLRLQVVVALYREQRGYVGKGATTLQPMIQKRIANSIQRFKYKEIFQLYVGTPLSETVYQSLFHHFFNDHFAFSEEDFKERLVKQPENQDLFQGVEELITGVSRELALPVENLNAFTLKIYNVLAITYQMTITPYVLHQNREAFTLLSVPLNGKILRTVKELFYQYLPEVAQRNEAYFYEVFYLLIIHWPDFYELLIQAIPACKIGLFFISDLEHMSYVKSHLIFLYGKKIEVDILSVNELRELPSACKDKDVLLCNFILDDHVKLPIPHVSIVDVLSQDDTDRIEKIIDRIYYRNMHE</sequence>
<accession>A0ABS3HPM1</accession>
<dbReference type="InterPro" id="IPR036388">
    <property type="entry name" value="WH-like_DNA-bd_sf"/>
</dbReference>
<dbReference type="Proteomes" id="UP000664857">
    <property type="component" value="Unassembled WGS sequence"/>
</dbReference>
<reference evidence="4 5" key="1">
    <citation type="submission" date="2021-03" db="EMBL/GenBank/DDBJ databases">
        <title>Enterococcal diversity collection.</title>
        <authorList>
            <person name="Gilmore M.S."/>
            <person name="Schwartzman J."/>
            <person name="Van Tyne D."/>
            <person name="Martin M."/>
            <person name="Earl A.M."/>
            <person name="Manson A.L."/>
            <person name="Straub T."/>
            <person name="Salamzade R."/>
            <person name="Saavedra J."/>
            <person name="Lebreton F."/>
            <person name="Prichula J."/>
            <person name="Schaufler K."/>
            <person name="Gaca A."/>
            <person name="Sgardioli B."/>
            <person name="Wagenaar J."/>
            <person name="Strong T."/>
        </authorList>
    </citation>
    <scope>NUCLEOTIDE SEQUENCE [LARGE SCALE GENOMIC DNA]</scope>
    <source>
        <strain evidence="4 5">DIV0080</strain>
    </source>
</reference>
<proteinExistence type="predicted"/>
<organism evidence="4 5">
    <name type="scientific">Candidatus Vagococcus giribetii</name>
    <dbReference type="NCBI Taxonomy" id="2230876"/>
    <lineage>
        <taxon>Bacteria</taxon>
        <taxon>Bacillati</taxon>
        <taxon>Bacillota</taxon>
        <taxon>Bacilli</taxon>
        <taxon>Lactobacillales</taxon>
        <taxon>Enterococcaceae</taxon>
        <taxon>Vagococcus</taxon>
    </lineage>
</organism>
<evidence type="ECO:0000256" key="2">
    <source>
        <dbReference type="ARBA" id="ARBA00023163"/>
    </source>
</evidence>
<name>A0ABS3HPM1_9ENTE</name>
<evidence type="ECO:0000256" key="1">
    <source>
        <dbReference type="ARBA" id="ARBA00023015"/>
    </source>
</evidence>
<keyword evidence="2" id="KW-0804">Transcription</keyword>